<dbReference type="AlphaFoldDB" id="A0ABD5T1P0"/>
<sequence>MKVRGERECQECGTRWSYYETGTVECPECESLRSVGLDERTTHTDTPVRLDLSTHRSRFGESRELLPEDEDGVDMIKSDLREYTRKRGFIRGGKLLTLDATYLAACELLEAVDLYDRLRDPTDADRDYLLSLLAGAEDGDRPSTGNVPDAFREARGMAAVRAVEEYRSDLLVFIDELDPKSEIADIDDASDTTDPSGADIDTASGVSRTARTRDLLEQLRDRTKRVEALGGDVAPAAADSLVDAANAIGEFIRDGDGDALARAQDTLSEHST</sequence>
<dbReference type="InterPro" id="IPR055541">
    <property type="entry name" value="DUF7117"/>
</dbReference>
<reference evidence="2 3" key="1">
    <citation type="journal article" date="2019" name="Int. J. Syst. Evol. Microbiol.">
        <title>The Global Catalogue of Microorganisms (GCM) 10K type strain sequencing project: providing services to taxonomists for standard genome sequencing and annotation.</title>
        <authorList>
            <consortium name="The Broad Institute Genomics Platform"/>
            <consortium name="The Broad Institute Genome Sequencing Center for Infectious Disease"/>
            <person name="Wu L."/>
            <person name="Ma J."/>
        </authorList>
    </citation>
    <scope>NUCLEOTIDE SEQUENCE [LARGE SCALE GENOMIC DNA]</scope>
    <source>
        <strain evidence="2 3">PJ61</strain>
    </source>
</reference>
<dbReference type="EMBL" id="JBHSWT010000363">
    <property type="protein sequence ID" value="MFC6771388.1"/>
    <property type="molecule type" value="Genomic_DNA"/>
</dbReference>
<accession>A0ABD5T1P0</accession>
<gene>
    <name evidence="2" type="ORF">ACFQDD_07655</name>
</gene>
<comment type="caution">
    <text evidence="2">The sequence shown here is derived from an EMBL/GenBank/DDBJ whole genome shotgun (WGS) entry which is preliminary data.</text>
</comment>
<proteinExistence type="predicted"/>
<keyword evidence="3" id="KW-1185">Reference proteome</keyword>
<name>A0ABD5T1P0_9EURY</name>
<dbReference type="Proteomes" id="UP001596274">
    <property type="component" value="Unassembled WGS sequence"/>
</dbReference>
<protein>
    <recommendedName>
        <fullName evidence="4">TFIIB-type zinc ribbon-containing protein</fullName>
    </recommendedName>
</protein>
<dbReference type="Pfam" id="PF23430">
    <property type="entry name" value="DUF7117"/>
    <property type="match status" value="2"/>
</dbReference>
<evidence type="ECO:0008006" key="4">
    <source>
        <dbReference type="Google" id="ProtNLM"/>
    </source>
</evidence>
<feature type="region of interest" description="Disordered" evidence="1">
    <location>
        <begin position="185"/>
        <end position="206"/>
    </location>
</feature>
<evidence type="ECO:0000256" key="1">
    <source>
        <dbReference type="SAM" id="MobiDB-lite"/>
    </source>
</evidence>
<evidence type="ECO:0000313" key="2">
    <source>
        <dbReference type="EMBL" id="MFC6771388.1"/>
    </source>
</evidence>
<organism evidence="2 3">
    <name type="scientific">Halorubrum pallidum</name>
    <dbReference type="NCBI Taxonomy" id="1526114"/>
    <lineage>
        <taxon>Archaea</taxon>
        <taxon>Methanobacteriati</taxon>
        <taxon>Methanobacteriota</taxon>
        <taxon>Stenosarchaea group</taxon>
        <taxon>Halobacteria</taxon>
        <taxon>Halobacteriales</taxon>
        <taxon>Haloferacaceae</taxon>
        <taxon>Halorubrum</taxon>
    </lineage>
</organism>
<evidence type="ECO:0000313" key="3">
    <source>
        <dbReference type="Proteomes" id="UP001596274"/>
    </source>
</evidence>